<reference evidence="4" key="1">
    <citation type="submission" date="2016-05" db="EMBL/GenBank/DDBJ databases">
        <title>Comparative genomics of biotechnologically important yeasts.</title>
        <authorList>
            <consortium name="DOE Joint Genome Institute"/>
            <person name="Riley R."/>
            <person name="Haridas S."/>
            <person name="Wolfe K.H."/>
            <person name="Lopes M.R."/>
            <person name="Hittinger C.T."/>
            <person name="Goker M."/>
            <person name="Salamov A."/>
            <person name="Wisecaver J."/>
            <person name="Long T.M."/>
            <person name="Aerts A.L."/>
            <person name="Barry K."/>
            <person name="Choi C."/>
            <person name="Clum A."/>
            <person name="Coughlan A.Y."/>
            <person name="Deshpande S."/>
            <person name="Douglass A.P."/>
            <person name="Hanson S.J."/>
            <person name="Klenk H.-P."/>
            <person name="Labutti K."/>
            <person name="Lapidus A."/>
            <person name="Lindquist E."/>
            <person name="Lipzen A."/>
            <person name="Meier-Kolthoff J.P."/>
            <person name="Ohm R.A."/>
            <person name="Otillar R.P."/>
            <person name="Pangilinan J."/>
            <person name="Peng Y."/>
            <person name="Rokas A."/>
            <person name="Rosa C.A."/>
            <person name="Scheuner C."/>
            <person name="Sibirny A.A."/>
            <person name="Slot J.C."/>
            <person name="Stielow J.B."/>
            <person name="Sun H."/>
            <person name="Kurtzman C.P."/>
            <person name="Blackwell M."/>
            <person name="Grigoriev I.V."/>
            <person name="Jeffries T.W."/>
        </authorList>
    </citation>
    <scope>NUCLEOTIDE SEQUENCE [LARGE SCALE GENOMIC DNA]</scope>
    <source>
        <strain evidence="4">NRRL Y-1933</strain>
    </source>
</reference>
<gene>
    <name evidence="3" type="ORF">HYPBUDRAFT_148320</name>
</gene>
<keyword evidence="4" id="KW-1185">Reference proteome</keyword>
<dbReference type="Pfam" id="PF07919">
    <property type="entry name" value="Gryzun"/>
    <property type="match status" value="1"/>
</dbReference>
<dbReference type="OrthoDB" id="6278596at2759"/>
<evidence type="ECO:0000259" key="1">
    <source>
        <dbReference type="Pfam" id="PF07919"/>
    </source>
</evidence>
<dbReference type="InterPro" id="IPR021773">
    <property type="entry name" value="TPC11"/>
</dbReference>
<organism evidence="3 4">
    <name type="scientific">Hyphopichia burtonii NRRL Y-1933</name>
    <dbReference type="NCBI Taxonomy" id="984485"/>
    <lineage>
        <taxon>Eukaryota</taxon>
        <taxon>Fungi</taxon>
        <taxon>Dikarya</taxon>
        <taxon>Ascomycota</taxon>
        <taxon>Saccharomycotina</taxon>
        <taxon>Pichiomycetes</taxon>
        <taxon>Debaryomycetaceae</taxon>
        <taxon>Hyphopichia</taxon>
    </lineage>
</organism>
<feature type="domain" description="Gryzun putative trafficking through Golgi" evidence="1">
    <location>
        <begin position="959"/>
        <end position="1165"/>
    </location>
</feature>
<feature type="domain" description="Trafficking protein particle complex subunit 11" evidence="2">
    <location>
        <begin position="313"/>
        <end position="437"/>
    </location>
</feature>
<protein>
    <recommendedName>
        <fullName evidence="5">Trafficking protein particle complex subunit 11 domain-containing protein</fullName>
    </recommendedName>
</protein>
<dbReference type="PANTHER" id="PTHR14374">
    <property type="entry name" value="FOIE GRAS"/>
    <property type="match status" value="1"/>
</dbReference>
<dbReference type="AlphaFoldDB" id="A0A1E4RL85"/>
<sequence length="1258" mass="145513">MEFYDQDFLQQLAPLIVVERPELIPGDALKQLSLNFEKSSISKSYWDNSIIKNRLLSTKYIIEYVSNEEEQYKLISIHKNRNQSEHSINSPFNLKSDLFPNGILSRKWFDKYLKDLPFAFITISKLPDNPEEDLELSSRLLSLKNKYHQNNIKFITILVSNSVDPEEDDDRVNKLRQLTNLPKLSGILHLHNSPKTLQRDSEILVASLLSNLKNAATDFYSGIEYKIKQRNKKYYSCPSTKDIETSIELTPDFLETRNMIKQAMIHQLTYPHNLESSIKLLELSYEHIILLLRDIAGTLYSSNEVFQHDIELFKQIRNLIDILAFHIVRGYLSIEEPTLALRKHQAHITNVLDIISYDRNLKSNNNWLSIQYQWIAELMSLVPKSLMFNVHSKTFRKKAKNMKLIEFYGGIKFLDQFRFDVFTNPGFLYLKAAGLLSSNTSKFKSQLSFLEYVDDVSVIAKRKIELLKHSKEAFKYIETDSKSNNGDENQNEYHNFTNYINWLVAEEYMNLGNEQYNMENAIRFYQDILVENASESNVPALGSWFKFSSLIYQKLLNCFFVIGDTKGVLSTVISLSLVSKSPKYVIATPIPLLNAFKEDNLQLDLEDRKFNFFDLDVLLVDEGSKNNETFVYDNITTQLVFNPKVNLEVLRSLIQDDISSILLKINSVEVLHSISLNDVILYNAKGMNGPKILQNKIEFNKKSNNMEGKVGLEFDSQNPIVIQYSQRADRAGMYLVQSIKLTPSIEIVSKGRTITLNKTERLVFDEIENTRSLYSHHKNFYSIPHSSESVHGLNDLLTSSIRLSNTLSHCIKISPLKPDVSVTMSANNLNSIILGEKIILPFSINYTSPKQHKFECESIFLSLKVSIVSNRKDADLGDLMTFRNNWESLKDDEVLNLKELVDQEGGSKSQKLFLSIHCSPQNRIKIQQNSYRVVIDLKTIVHYSGIEDTKNDDAYENDQMSIYDTASYTFPIINEPFESKFVISPRYRSGNGISDMPNPFVLLESPTSQEQNHSMPIATRFWMGKLELADNFSTYDREKNEKLKIILCSFQIKSKNPGLIIDLVEEAQKKKEYVINQYFTTRSKHGMTHRNVSLVVTALVKWCRENNQDTVNEFESEDWEIVLPLSDPRVLMDLERDGDAEDRVKLKYVLENPTPRIFTFSTQMVENAEDEEVSWKFDDERNETPLKQAPFAVLPFTRHAMNFYSQYSCPELSPEKIRVVRLPQFRVLDVDYKISLPSLSVNEQVLIENNTLYWHKNI</sequence>
<dbReference type="EMBL" id="KV454540">
    <property type="protein sequence ID" value="ODV68034.1"/>
    <property type="molecule type" value="Genomic_DNA"/>
</dbReference>
<dbReference type="Proteomes" id="UP000095085">
    <property type="component" value="Unassembled WGS sequence"/>
</dbReference>
<dbReference type="RefSeq" id="XP_020077101.1">
    <property type="nucleotide sequence ID" value="XM_020220116.1"/>
</dbReference>
<dbReference type="InterPro" id="IPR012880">
    <property type="entry name" value="Gryzun"/>
</dbReference>
<evidence type="ECO:0000313" key="3">
    <source>
        <dbReference type="EMBL" id="ODV68034.1"/>
    </source>
</evidence>
<accession>A0A1E4RL85</accession>
<proteinExistence type="predicted"/>
<evidence type="ECO:0008006" key="5">
    <source>
        <dbReference type="Google" id="ProtNLM"/>
    </source>
</evidence>
<name>A0A1E4RL85_9ASCO</name>
<evidence type="ECO:0000259" key="2">
    <source>
        <dbReference type="Pfam" id="PF11817"/>
    </source>
</evidence>
<dbReference type="Pfam" id="PF11817">
    <property type="entry name" value="Foie-gras_1"/>
    <property type="match status" value="1"/>
</dbReference>
<evidence type="ECO:0000313" key="4">
    <source>
        <dbReference type="Proteomes" id="UP000095085"/>
    </source>
</evidence>
<dbReference type="PANTHER" id="PTHR14374:SF0">
    <property type="entry name" value="TRAFFICKING PROTEIN PARTICLE COMPLEX SUBUNIT 11"/>
    <property type="match status" value="1"/>
</dbReference>
<dbReference type="GeneID" id="30994666"/>
<dbReference type="STRING" id="984485.A0A1E4RL85"/>